<sequence length="117" mass="13886">MSDKNNRIYINRLKVVIFSNFQPCGTLWEVWNRKRNWKGAYPWIQHGYERKLCNQRKTLLKILTSIVSSSTVYRFYCPSACGNLIMTDKLLVWVQKKCNVGQDFADHQLRCDSFTQM</sequence>
<proteinExistence type="predicted"/>
<organism evidence="1">
    <name type="scientific">Rhizophagus irregularis (strain DAOM 181602 / DAOM 197198 / MUCL 43194)</name>
    <name type="common">Arbuscular mycorrhizal fungus</name>
    <name type="synonym">Glomus intraradices</name>
    <dbReference type="NCBI Taxonomy" id="747089"/>
    <lineage>
        <taxon>Eukaryota</taxon>
        <taxon>Fungi</taxon>
        <taxon>Fungi incertae sedis</taxon>
        <taxon>Mucoromycota</taxon>
        <taxon>Glomeromycotina</taxon>
        <taxon>Glomeromycetes</taxon>
        <taxon>Glomerales</taxon>
        <taxon>Glomeraceae</taxon>
        <taxon>Rhizophagus</taxon>
    </lineage>
</organism>
<protein>
    <submittedName>
        <fullName evidence="1">Uncharacterized protein</fullName>
    </submittedName>
</protein>
<reference evidence="1" key="1">
    <citation type="submission" date="2013-07" db="EMBL/GenBank/DDBJ databases">
        <title>The genome of an arbuscular mycorrhizal fungus provides insights into the evolution of the oldest plant symbiosis.</title>
        <authorList>
            <consortium name="DOE Joint Genome Institute"/>
            <person name="Tisserant E."/>
            <person name="Malbreil M."/>
            <person name="Kuo A."/>
            <person name="Kohler A."/>
            <person name="Symeonidi A."/>
            <person name="Balestrini R."/>
            <person name="Charron P."/>
            <person name="Duensing N."/>
            <person name="Frei-dit-Frey N."/>
            <person name="Gianinazzi-Pearson V."/>
            <person name="Gilbert B."/>
            <person name="Handa Y."/>
            <person name="Hijri M."/>
            <person name="Kaul R."/>
            <person name="Kawaguchi M."/>
            <person name="Krajinski F."/>
            <person name="Lammers P."/>
            <person name="Lapierre D."/>
            <person name="Masclaux F.G."/>
            <person name="Murat C."/>
            <person name="Morin E."/>
            <person name="Ndikumana S."/>
            <person name="Pagni M."/>
            <person name="Petitpierre D."/>
            <person name="Requena N."/>
            <person name="Rosikiewicz P."/>
            <person name="Riley R."/>
            <person name="Saito K."/>
            <person name="San Clemente H."/>
            <person name="Shapiro H."/>
            <person name="van Tuinen D."/>
            <person name="Becard G."/>
            <person name="Bonfante P."/>
            <person name="Paszkowski U."/>
            <person name="Shachar-Hill Y."/>
            <person name="Young J.P."/>
            <person name="Sanders I.R."/>
            <person name="Henrissat B."/>
            <person name="Rensing S.A."/>
            <person name="Grigoriev I.V."/>
            <person name="Corradi N."/>
            <person name="Roux C."/>
            <person name="Martin F."/>
        </authorList>
    </citation>
    <scope>NUCLEOTIDE SEQUENCE</scope>
    <source>
        <strain evidence="1">DAOM 197198</strain>
    </source>
</reference>
<dbReference type="AlphaFoldDB" id="U9SWB2"/>
<dbReference type="EMBL" id="KI297397">
    <property type="protein sequence ID" value="ESA00175.1"/>
    <property type="molecule type" value="Genomic_DNA"/>
</dbReference>
<gene>
    <name evidence="1" type="ORF">GLOINDRAFT_87583</name>
</gene>
<evidence type="ECO:0000313" key="1">
    <source>
        <dbReference type="EMBL" id="ESA00175.1"/>
    </source>
</evidence>
<name>U9SWB2_RHIID</name>
<dbReference type="HOGENOM" id="CLU_2086062_0_0_1"/>
<accession>U9SWB2</accession>